<sequence>MYLSQTKELQQVLAEAAACDRLDTACREDAAELAQAESVEWNKLWPIYQKFRDCSDESGPWLHLACQGSRLILPRPKARVKSPELLARLARLQKEQESREYNKLVHDITKEERNAKEAAENSLVTYKEQLGFGVHVVVMMGTLYAVGHVAGMSLSKNKAHHAAGGLLGLVIALFLEQPGHIVLVGVEHYNQKYADAVAEVIKILRPGLVLLEFAALGSPG</sequence>
<keyword evidence="8" id="KW-1185">Reference proteome</keyword>
<evidence type="ECO:0000256" key="3">
    <source>
        <dbReference type="ARBA" id="ARBA00022824"/>
    </source>
</evidence>
<proteinExistence type="predicted"/>
<dbReference type="Proteomes" id="UP001465755">
    <property type="component" value="Unassembled WGS sequence"/>
</dbReference>
<comment type="caution">
    <text evidence="7">The sequence shown here is derived from an EMBL/GenBank/DDBJ whole genome shotgun (WGS) entry which is preliminary data.</text>
</comment>
<evidence type="ECO:0000313" key="7">
    <source>
        <dbReference type="EMBL" id="KAK9804939.1"/>
    </source>
</evidence>
<comment type="subcellular location">
    <subcellularLocation>
        <location evidence="1">Endoplasmic reticulum membrane</location>
        <topology evidence="1">Multi-pass membrane protein</topology>
    </subcellularLocation>
</comment>
<dbReference type="PANTHER" id="PTHR31394">
    <property type="entry name" value="TRANSMEMBRANE PROTEIN 199"/>
    <property type="match status" value="1"/>
</dbReference>
<evidence type="ECO:0000313" key="8">
    <source>
        <dbReference type="Proteomes" id="UP001465755"/>
    </source>
</evidence>
<evidence type="ECO:0000256" key="6">
    <source>
        <dbReference type="SAM" id="Coils"/>
    </source>
</evidence>
<reference evidence="7 8" key="1">
    <citation type="journal article" date="2024" name="Nat. Commun.">
        <title>Phylogenomics reveals the evolutionary origins of lichenization in chlorophyte algae.</title>
        <authorList>
            <person name="Puginier C."/>
            <person name="Libourel C."/>
            <person name="Otte J."/>
            <person name="Skaloud P."/>
            <person name="Haon M."/>
            <person name="Grisel S."/>
            <person name="Petersen M."/>
            <person name="Berrin J.G."/>
            <person name="Delaux P.M."/>
            <person name="Dal Grande F."/>
            <person name="Keller J."/>
        </authorList>
    </citation>
    <scope>NUCLEOTIDE SEQUENCE [LARGE SCALE GENOMIC DNA]</scope>
    <source>
        <strain evidence="7 8">SAG 2036</strain>
    </source>
</reference>
<dbReference type="InterPro" id="IPR021013">
    <property type="entry name" value="ATPase_Vma12"/>
</dbReference>
<dbReference type="GO" id="GO:0005789">
    <property type="term" value="C:endoplasmic reticulum membrane"/>
    <property type="evidence" value="ECO:0007669"/>
    <property type="project" value="UniProtKB-SubCell"/>
</dbReference>
<keyword evidence="3" id="KW-0256">Endoplasmic reticulum</keyword>
<dbReference type="EMBL" id="JALJOQ010000047">
    <property type="protein sequence ID" value="KAK9804939.1"/>
    <property type="molecule type" value="Genomic_DNA"/>
</dbReference>
<accession>A0AAW1P3Q0</accession>
<gene>
    <name evidence="7" type="ORF">WJX73_001051</name>
</gene>
<organism evidence="7 8">
    <name type="scientific">Symbiochloris irregularis</name>
    <dbReference type="NCBI Taxonomy" id="706552"/>
    <lineage>
        <taxon>Eukaryota</taxon>
        <taxon>Viridiplantae</taxon>
        <taxon>Chlorophyta</taxon>
        <taxon>core chlorophytes</taxon>
        <taxon>Trebouxiophyceae</taxon>
        <taxon>Trebouxiales</taxon>
        <taxon>Trebouxiaceae</taxon>
        <taxon>Symbiochloris</taxon>
    </lineage>
</organism>
<evidence type="ECO:0000256" key="5">
    <source>
        <dbReference type="ARBA" id="ARBA00023136"/>
    </source>
</evidence>
<keyword evidence="4" id="KW-1133">Transmembrane helix</keyword>
<dbReference type="AlphaFoldDB" id="A0AAW1P3Q0"/>
<name>A0AAW1P3Q0_9CHLO</name>
<keyword evidence="5" id="KW-0472">Membrane</keyword>
<feature type="coiled-coil region" evidence="6">
    <location>
        <begin position="94"/>
        <end position="129"/>
    </location>
</feature>
<keyword evidence="6" id="KW-0175">Coiled coil</keyword>
<dbReference type="Pfam" id="PF11712">
    <property type="entry name" value="Vma12"/>
    <property type="match status" value="1"/>
</dbReference>
<evidence type="ECO:0000256" key="2">
    <source>
        <dbReference type="ARBA" id="ARBA00022692"/>
    </source>
</evidence>
<dbReference type="PANTHER" id="PTHR31394:SF1">
    <property type="entry name" value="TRANSMEMBRANE PROTEIN 199"/>
    <property type="match status" value="1"/>
</dbReference>
<evidence type="ECO:0000256" key="4">
    <source>
        <dbReference type="ARBA" id="ARBA00022989"/>
    </source>
</evidence>
<keyword evidence="2" id="KW-0812">Transmembrane</keyword>
<protein>
    <submittedName>
        <fullName evidence="7">Uncharacterized protein</fullName>
    </submittedName>
</protein>
<evidence type="ECO:0000256" key="1">
    <source>
        <dbReference type="ARBA" id="ARBA00004477"/>
    </source>
</evidence>
<dbReference type="GO" id="GO:0070072">
    <property type="term" value="P:vacuolar proton-transporting V-type ATPase complex assembly"/>
    <property type="evidence" value="ECO:0007669"/>
    <property type="project" value="InterPro"/>
</dbReference>